<feature type="transmembrane region" description="Helical" evidence="5">
    <location>
        <begin position="266"/>
        <end position="282"/>
    </location>
</feature>
<dbReference type="InterPro" id="IPR004712">
    <property type="entry name" value="Na+/H+_antiporter_fungi"/>
</dbReference>
<reference evidence="7 8" key="1">
    <citation type="submission" date="2019-06" db="EMBL/GenBank/DDBJ databases">
        <title>A novel bacterium of genus Amaricoccus, isolated from marine sediment.</title>
        <authorList>
            <person name="Huang H."/>
            <person name="Mo K."/>
            <person name="Hu Y."/>
        </authorList>
    </citation>
    <scope>NUCLEOTIDE SEQUENCE [LARGE SCALE GENOMIC DNA]</scope>
    <source>
        <strain evidence="7 8">HB172011</strain>
    </source>
</reference>
<sequence>MDALLDLDPLTEFNIAIALSAGVVLVLGLFAGYVKNRLWMSEPTLCLLLGVLAGPAVLGLADPARLPVEPRDALLEVARMTLAIAVMGAALRLPAGYVRRNLAPLLLVLGPGLLVMWLASAGLAAVFLGASPLVALLLGAILAPTDPVVAGSITTGKIAEHLPARIRRLLIAESGANDGLGLLFVMLPLLLLTEPPGAAVTEWLTRVLLWEIGGAVVIGAAAGWLAGRLLLWAYRQPFSDDHSLITVGLALSLTVLALVRLMGGDGILAVFAAGVTFARYVSRRETRHEHAQEAIGRFFDLPAFILIGVALPWGDWAALGWAAPAFAAAVLALRRLPWWMLGRVVAPEFGTRAEFAFMGWFGPIGVSSTYYALLAARETGVAELWPWTSLVVFASVLVHGITATPLTRLVTGIGRGEPGLPREPA</sequence>
<evidence type="ECO:0000256" key="3">
    <source>
        <dbReference type="ARBA" id="ARBA00022989"/>
    </source>
</evidence>
<protein>
    <submittedName>
        <fullName evidence="7">Sodium:proton antiporter</fullName>
    </submittedName>
</protein>
<evidence type="ECO:0000259" key="6">
    <source>
        <dbReference type="Pfam" id="PF00999"/>
    </source>
</evidence>
<dbReference type="AlphaFoldDB" id="A0A501WND7"/>
<dbReference type="GO" id="GO:0005886">
    <property type="term" value="C:plasma membrane"/>
    <property type="evidence" value="ECO:0007669"/>
    <property type="project" value="InterPro"/>
</dbReference>
<organism evidence="7 8">
    <name type="scientific">Amaricoccus solimangrovi</name>
    <dbReference type="NCBI Taxonomy" id="2589815"/>
    <lineage>
        <taxon>Bacteria</taxon>
        <taxon>Pseudomonadati</taxon>
        <taxon>Pseudomonadota</taxon>
        <taxon>Alphaproteobacteria</taxon>
        <taxon>Rhodobacterales</taxon>
        <taxon>Paracoccaceae</taxon>
        <taxon>Amaricoccus</taxon>
    </lineage>
</organism>
<dbReference type="InterPro" id="IPR006153">
    <property type="entry name" value="Cation/H_exchanger_TM"/>
</dbReference>
<feature type="transmembrane region" description="Helical" evidence="5">
    <location>
        <begin position="212"/>
        <end position="231"/>
    </location>
</feature>
<dbReference type="PANTHER" id="PTHR31382:SF1">
    <property type="entry name" value="SODIUM ION_PROTON EXCHANGER (EUROFUNG)"/>
    <property type="match status" value="1"/>
</dbReference>
<feature type="transmembrane region" description="Helical" evidence="5">
    <location>
        <begin position="385"/>
        <end position="406"/>
    </location>
</feature>
<dbReference type="GO" id="GO:0120029">
    <property type="term" value="P:proton export across plasma membrane"/>
    <property type="evidence" value="ECO:0007669"/>
    <property type="project" value="InterPro"/>
</dbReference>
<feature type="transmembrane region" description="Helical" evidence="5">
    <location>
        <begin position="45"/>
        <end position="61"/>
    </location>
</feature>
<feature type="transmembrane region" description="Helical" evidence="5">
    <location>
        <begin position="133"/>
        <end position="154"/>
    </location>
</feature>
<dbReference type="Proteomes" id="UP000319255">
    <property type="component" value="Unassembled WGS sequence"/>
</dbReference>
<feature type="transmembrane region" description="Helical" evidence="5">
    <location>
        <begin position="105"/>
        <end position="127"/>
    </location>
</feature>
<dbReference type="PANTHER" id="PTHR31382">
    <property type="entry name" value="NA(+)/H(+) ANTIPORTER"/>
    <property type="match status" value="1"/>
</dbReference>
<evidence type="ECO:0000313" key="7">
    <source>
        <dbReference type="EMBL" id="TPE50949.1"/>
    </source>
</evidence>
<feature type="transmembrane region" description="Helical" evidence="5">
    <location>
        <begin position="175"/>
        <end position="192"/>
    </location>
</feature>
<dbReference type="Gene3D" id="1.20.1530.20">
    <property type="match status" value="1"/>
</dbReference>
<dbReference type="GO" id="GO:0036376">
    <property type="term" value="P:sodium ion export across plasma membrane"/>
    <property type="evidence" value="ECO:0007669"/>
    <property type="project" value="InterPro"/>
</dbReference>
<feature type="transmembrane region" description="Helical" evidence="5">
    <location>
        <begin position="243"/>
        <end position="260"/>
    </location>
</feature>
<keyword evidence="4 5" id="KW-0472">Membrane</keyword>
<evidence type="ECO:0000256" key="1">
    <source>
        <dbReference type="ARBA" id="ARBA00004141"/>
    </source>
</evidence>
<evidence type="ECO:0000256" key="4">
    <source>
        <dbReference type="ARBA" id="ARBA00023136"/>
    </source>
</evidence>
<comment type="caution">
    <text evidence="7">The sequence shown here is derived from an EMBL/GenBank/DDBJ whole genome shotgun (WGS) entry which is preliminary data.</text>
</comment>
<keyword evidence="8" id="KW-1185">Reference proteome</keyword>
<dbReference type="InterPro" id="IPR038770">
    <property type="entry name" value="Na+/solute_symporter_sf"/>
</dbReference>
<comment type="subcellular location">
    <subcellularLocation>
        <location evidence="1">Membrane</location>
        <topology evidence="1">Multi-pass membrane protein</topology>
    </subcellularLocation>
</comment>
<dbReference type="GO" id="GO:0015385">
    <property type="term" value="F:sodium:proton antiporter activity"/>
    <property type="evidence" value="ECO:0007669"/>
    <property type="project" value="InterPro"/>
</dbReference>
<feature type="transmembrane region" description="Helical" evidence="5">
    <location>
        <begin position="317"/>
        <end position="334"/>
    </location>
</feature>
<dbReference type="OrthoDB" id="9810860at2"/>
<dbReference type="RefSeq" id="WP_140453980.1">
    <property type="nucleotide sequence ID" value="NZ_VFRP01000008.1"/>
</dbReference>
<evidence type="ECO:0000256" key="5">
    <source>
        <dbReference type="SAM" id="Phobius"/>
    </source>
</evidence>
<gene>
    <name evidence="7" type="ORF">FJM51_09875</name>
</gene>
<dbReference type="EMBL" id="VFRP01000008">
    <property type="protein sequence ID" value="TPE50949.1"/>
    <property type="molecule type" value="Genomic_DNA"/>
</dbReference>
<accession>A0A501WND7</accession>
<evidence type="ECO:0000313" key="8">
    <source>
        <dbReference type="Proteomes" id="UP000319255"/>
    </source>
</evidence>
<feature type="transmembrane region" description="Helical" evidence="5">
    <location>
        <begin position="294"/>
        <end position="311"/>
    </location>
</feature>
<dbReference type="Pfam" id="PF00999">
    <property type="entry name" value="Na_H_Exchanger"/>
    <property type="match status" value="1"/>
</dbReference>
<evidence type="ECO:0000256" key="2">
    <source>
        <dbReference type="ARBA" id="ARBA00022692"/>
    </source>
</evidence>
<feature type="transmembrane region" description="Helical" evidence="5">
    <location>
        <begin position="355"/>
        <end position="373"/>
    </location>
</feature>
<proteinExistence type="predicted"/>
<feature type="domain" description="Cation/H+ exchanger transmembrane" evidence="6">
    <location>
        <begin position="29"/>
        <end position="407"/>
    </location>
</feature>
<feature type="transmembrane region" description="Helical" evidence="5">
    <location>
        <begin position="13"/>
        <end position="33"/>
    </location>
</feature>
<name>A0A501WND7_9RHOB</name>
<dbReference type="GO" id="GO:0042391">
    <property type="term" value="P:regulation of membrane potential"/>
    <property type="evidence" value="ECO:0007669"/>
    <property type="project" value="InterPro"/>
</dbReference>
<feature type="transmembrane region" description="Helical" evidence="5">
    <location>
        <begin position="73"/>
        <end position="93"/>
    </location>
</feature>
<keyword evidence="2 5" id="KW-0812">Transmembrane</keyword>
<keyword evidence="3 5" id="KW-1133">Transmembrane helix</keyword>